<dbReference type="EMBL" id="NKXS01008467">
    <property type="protein sequence ID" value="PIM98354.1"/>
    <property type="molecule type" value="Genomic_DNA"/>
</dbReference>
<dbReference type="Proteomes" id="UP000231279">
    <property type="component" value="Unassembled WGS sequence"/>
</dbReference>
<protein>
    <recommendedName>
        <fullName evidence="3">DUF868 domain-containing protein</fullName>
    </recommendedName>
</protein>
<dbReference type="AlphaFoldDB" id="A0A2G9FZN6"/>
<keyword evidence="2" id="KW-1185">Reference proteome</keyword>
<dbReference type="InterPro" id="IPR008586">
    <property type="entry name" value="DUF868_pln"/>
</dbReference>
<dbReference type="STRING" id="429701.A0A2G9FZN6"/>
<dbReference type="OrthoDB" id="678233at2759"/>
<dbReference type="Pfam" id="PF05910">
    <property type="entry name" value="DUF868"/>
    <property type="match status" value="1"/>
</dbReference>
<proteinExistence type="predicted"/>
<comment type="caution">
    <text evidence="1">The sequence shown here is derived from an EMBL/GenBank/DDBJ whole genome shotgun (WGS) entry which is preliminary data.</text>
</comment>
<reference evidence="2" key="1">
    <citation type="journal article" date="2018" name="Gigascience">
        <title>Genome assembly of the Pink Ipe (Handroanthus impetiginosus, Bignoniaceae), a highly valued, ecologically keystone Neotropical timber forest tree.</title>
        <authorList>
            <person name="Silva-Junior O.B."/>
            <person name="Grattapaglia D."/>
            <person name="Novaes E."/>
            <person name="Collevatti R.G."/>
        </authorList>
    </citation>
    <scope>NUCLEOTIDE SEQUENCE [LARGE SCALE GENOMIC DNA]</scope>
    <source>
        <strain evidence="2">cv. UFG-1</strain>
    </source>
</reference>
<sequence>MKNIASCYSEHAIKVSDSYCSGSSNHAFSSSSSQLTPSTQNTVSCIYKVKLSNHKQFLVKLTWCSLLNYGFSIGFCDYPFSSSKFSKNSRMIRSDRGVKTFELCGLRIEVLWDLSRAEYDSGPEPITGFYIMVLVNSEVSLFLGDTVEVKKRVSETQVSEFSLISRSERFNGNGVYSTRAKFCETGSCHDILIKCCGEDKKNRVLSVYIDKKSVIEVKRLQWNFRGNQTVFLDGLLVDLMWDLHDWFFGPATGHGVFMFRTRSGSDSRLWLEEKYIVQNEGEKVGFSLLICACNNPD</sequence>
<evidence type="ECO:0008006" key="3">
    <source>
        <dbReference type="Google" id="ProtNLM"/>
    </source>
</evidence>
<gene>
    <name evidence="1" type="ORF">CDL12_29167</name>
</gene>
<dbReference type="PANTHER" id="PTHR31972:SF16">
    <property type="entry name" value="FAMILY PROTEIN, PUTATIVE (DUF868)-RELATED"/>
    <property type="match status" value="1"/>
</dbReference>
<dbReference type="PANTHER" id="PTHR31972">
    <property type="entry name" value="EXPRESSED PROTEIN"/>
    <property type="match status" value="1"/>
</dbReference>
<evidence type="ECO:0000313" key="1">
    <source>
        <dbReference type="EMBL" id="PIM98354.1"/>
    </source>
</evidence>
<organism evidence="1 2">
    <name type="scientific">Handroanthus impetiginosus</name>
    <dbReference type="NCBI Taxonomy" id="429701"/>
    <lineage>
        <taxon>Eukaryota</taxon>
        <taxon>Viridiplantae</taxon>
        <taxon>Streptophyta</taxon>
        <taxon>Embryophyta</taxon>
        <taxon>Tracheophyta</taxon>
        <taxon>Spermatophyta</taxon>
        <taxon>Magnoliopsida</taxon>
        <taxon>eudicotyledons</taxon>
        <taxon>Gunneridae</taxon>
        <taxon>Pentapetalae</taxon>
        <taxon>asterids</taxon>
        <taxon>lamiids</taxon>
        <taxon>Lamiales</taxon>
        <taxon>Bignoniaceae</taxon>
        <taxon>Crescentiina</taxon>
        <taxon>Tabebuia alliance</taxon>
        <taxon>Handroanthus</taxon>
    </lineage>
</organism>
<name>A0A2G9FZN6_9LAMI</name>
<accession>A0A2G9FZN6</accession>
<evidence type="ECO:0000313" key="2">
    <source>
        <dbReference type="Proteomes" id="UP000231279"/>
    </source>
</evidence>